<dbReference type="AlphaFoldDB" id="A0A916UAI5"/>
<sequence length="125" mass="13906">MNAAYTLVLSLFLLFNGGHGAFKKSTLYKIPFIAVAQQGEHLHKHASVRTSNSDLRSAAHDIVFIDDSNDNPDSSLFGALDFILLSTFCIFFALRFGSPQRSLPLCLSPNYAGTCKYLKYRSIRI</sequence>
<evidence type="ECO:0000313" key="2">
    <source>
        <dbReference type="EMBL" id="GGC66593.1"/>
    </source>
</evidence>
<protein>
    <submittedName>
        <fullName evidence="2">Uncharacterized protein</fullName>
    </submittedName>
</protein>
<accession>A0A916UAI5</accession>
<evidence type="ECO:0000256" key="1">
    <source>
        <dbReference type="SAM" id="Phobius"/>
    </source>
</evidence>
<keyword evidence="1" id="KW-0812">Transmembrane</keyword>
<gene>
    <name evidence="2" type="ORF">GCM10011387_20010</name>
</gene>
<name>A0A916UAI5_9SPHI</name>
<evidence type="ECO:0000313" key="3">
    <source>
        <dbReference type="Proteomes" id="UP000651668"/>
    </source>
</evidence>
<feature type="transmembrane region" description="Helical" evidence="1">
    <location>
        <begin position="76"/>
        <end position="94"/>
    </location>
</feature>
<keyword evidence="1" id="KW-1133">Transmembrane helix</keyword>
<organism evidence="2 3">
    <name type="scientific">Pedobacter quisquiliarum</name>
    <dbReference type="NCBI Taxonomy" id="1834438"/>
    <lineage>
        <taxon>Bacteria</taxon>
        <taxon>Pseudomonadati</taxon>
        <taxon>Bacteroidota</taxon>
        <taxon>Sphingobacteriia</taxon>
        <taxon>Sphingobacteriales</taxon>
        <taxon>Sphingobacteriaceae</taxon>
        <taxon>Pedobacter</taxon>
    </lineage>
</organism>
<dbReference type="Proteomes" id="UP000651668">
    <property type="component" value="Unassembled WGS sequence"/>
</dbReference>
<dbReference type="RefSeq" id="WP_188626758.1">
    <property type="nucleotide sequence ID" value="NZ_BMIL01000006.1"/>
</dbReference>
<keyword evidence="1" id="KW-0472">Membrane</keyword>
<reference evidence="2" key="1">
    <citation type="journal article" date="2014" name="Int. J. Syst. Evol. Microbiol.">
        <title>Complete genome sequence of Corynebacterium casei LMG S-19264T (=DSM 44701T), isolated from a smear-ripened cheese.</title>
        <authorList>
            <consortium name="US DOE Joint Genome Institute (JGI-PGF)"/>
            <person name="Walter F."/>
            <person name="Albersmeier A."/>
            <person name="Kalinowski J."/>
            <person name="Ruckert C."/>
        </authorList>
    </citation>
    <scope>NUCLEOTIDE SEQUENCE</scope>
    <source>
        <strain evidence="2">CGMCC 1.15343</strain>
    </source>
</reference>
<keyword evidence="3" id="KW-1185">Reference proteome</keyword>
<comment type="caution">
    <text evidence="2">The sequence shown here is derived from an EMBL/GenBank/DDBJ whole genome shotgun (WGS) entry which is preliminary data.</text>
</comment>
<proteinExistence type="predicted"/>
<dbReference type="EMBL" id="BMIL01000006">
    <property type="protein sequence ID" value="GGC66593.1"/>
    <property type="molecule type" value="Genomic_DNA"/>
</dbReference>
<reference evidence="2" key="2">
    <citation type="submission" date="2020-09" db="EMBL/GenBank/DDBJ databases">
        <authorList>
            <person name="Sun Q."/>
            <person name="Zhou Y."/>
        </authorList>
    </citation>
    <scope>NUCLEOTIDE SEQUENCE</scope>
    <source>
        <strain evidence="2">CGMCC 1.15343</strain>
    </source>
</reference>